<comment type="cofactor">
    <cofactor evidence="1">
        <name>FAD</name>
        <dbReference type="ChEBI" id="CHEBI:57692"/>
    </cofactor>
</comment>
<keyword evidence="7" id="KW-1185">Reference proteome</keyword>
<dbReference type="EMBL" id="PYHR01000002">
    <property type="protein sequence ID" value="PWD49612.1"/>
    <property type="molecule type" value="Genomic_DNA"/>
</dbReference>
<comment type="caution">
    <text evidence="6">The sequence shown here is derived from an EMBL/GenBank/DDBJ whole genome shotgun (WGS) entry which is preliminary data.</text>
</comment>
<evidence type="ECO:0000313" key="7">
    <source>
        <dbReference type="Proteomes" id="UP000245166"/>
    </source>
</evidence>
<dbReference type="InterPro" id="IPR036188">
    <property type="entry name" value="FAD/NAD-bd_sf"/>
</dbReference>
<dbReference type="InterPro" id="IPR055178">
    <property type="entry name" value="RsdA/BaiN/AoA(So)-like_dom"/>
</dbReference>
<dbReference type="PRINTS" id="PR00419">
    <property type="entry name" value="ADXRDTASE"/>
</dbReference>
<dbReference type="RefSeq" id="WP_109227995.1">
    <property type="nucleotide sequence ID" value="NZ_PYHR01000002.1"/>
</dbReference>
<evidence type="ECO:0000256" key="2">
    <source>
        <dbReference type="ARBA" id="ARBA00022630"/>
    </source>
</evidence>
<keyword evidence="2" id="KW-0285">Flavoprotein</keyword>
<dbReference type="SUPFAM" id="SSF51905">
    <property type="entry name" value="FAD/NAD(P)-binding domain"/>
    <property type="match status" value="1"/>
</dbReference>
<dbReference type="InterPro" id="IPR004792">
    <property type="entry name" value="BaiN-like"/>
</dbReference>
<evidence type="ECO:0000259" key="4">
    <source>
        <dbReference type="Pfam" id="PF03486"/>
    </source>
</evidence>
<dbReference type="PANTHER" id="PTHR42887">
    <property type="entry name" value="OS12G0638800 PROTEIN"/>
    <property type="match status" value="1"/>
</dbReference>
<evidence type="ECO:0000256" key="1">
    <source>
        <dbReference type="ARBA" id="ARBA00001974"/>
    </source>
</evidence>
<gene>
    <name evidence="6" type="ORF">C8046_01685</name>
</gene>
<dbReference type="Pfam" id="PF22780">
    <property type="entry name" value="HI0933_like_1st"/>
    <property type="match status" value="1"/>
</dbReference>
<accession>A0A2U1ZRR4</accession>
<feature type="domain" description="RsdA/BaiN/AoA(So)-like Rossmann fold-like" evidence="4">
    <location>
        <begin position="10"/>
        <end position="421"/>
    </location>
</feature>
<proteinExistence type="predicted"/>
<dbReference type="NCBIfam" id="TIGR03862">
    <property type="entry name" value="flavo_PP4765"/>
    <property type="match status" value="1"/>
</dbReference>
<dbReference type="SUPFAM" id="SSF160996">
    <property type="entry name" value="HI0933 insert domain-like"/>
    <property type="match status" value="1"/>
</dbReference>
<dbReference type="Proteomes" id="UP000245166">
    <property type="component" value="Unassembled WGS sequence"/>
</dbReference>
<keyword evidence="3" id="KW-0274">FAD</keyword>
<evidence type="ECO:0000259" key="5">
    <source>
        <dbReference type="Pfam" id="PF22780"/>
    </source>
</evidence>
<dbReference type="PANTHER" id="PTHR42887:SF1">
    <property type="entry name" value="BLR3961 PROTEIN"/>
    <property type="match status" value="1"/>
</dbReference>
<feature type="domain" description="RsdA/BaiN/AoA(So)-like insert" evidence="5">
    <location>
        <begin position="215"/>
        <end position="369"/>
    </location>
</feature>
<name>A0A2U1ZRR4_9MICO</name>
<dbReference type="NCBIfam" id="TIGR00275">
    <property type="entry name" value="aminoacetone oxidase family FAD-binding enzyme"/>
    <property type="match status" value="1"/>
</dbReference>
<dbReference type="Gene3D" id="2.40.30.10">
    <property type="entry name" value="Translation factors"/>
    <property type="match status" value="1"/>
</dbReference>
<dbReference type="Pfam" id="PF03486">
    <property type="entry name" value="HI0933_like"/>
    <property type="match status" value="1"/>
</dbReference>
<evidence type="ECO:0000256" key="3">
    <source>
        <dbReference type="ARBA" id="ARBA00022827"/>
    </source>
</evidence>
<dbReference type="Gene3D" id="1.10.8.260">
    <property type="entry name" value="HI0933 insert domain-like"/>
    <property type="match status" value="1"/>
</dbReference>
<reference evidence="6 7" key="1">
    <citation type="submission" date="2018-03" db="EMBL/GenBank/DDBJ databases">
        <title>Genome assembly of novel Miniimonas species PCH200.</title>
        <authorList>
            <person name="Thakur V."/>
            <person name="Kumar V."/>
            <person name="Singh D."/>
        </authorList>
    </citation>
    <scope>NUCLEOTIDE SEQUENCE [LARGE SCALE GENOMIC DNA]</scope>
    <source>
        <strain evidence="6 7">PCH200</strain>
    </source>
</reference>
<protein>
    <submittedName>
        <fullName evidence="6">Aminoacetone oxidase family FAD-binding enzyme</fullName>
    </submittedName>
</protein>
<evidence type="ECO:0000313" key="6">
    <source>
        <dbReference type="EMBL" id="PWD49612.1"/>
    </source>
</evidence>
<dbReference type="AlphaFoldDB" id="A0A2U1ZRR4"/>
<organism evidence="6 7">
    <name type="scientific">Serinibacter arcticus</name>
    <dbReference type="NCBI Taxonomy" id="1655435"/>
    <lineage>
        <taxon>Bacteria</taxon>
        <taxon>Bacillati</taxon>
        <taxon>Actinomycetota</taxon>
        <taxon>Actinomycetes</taxon>
        <taxon>Micrococcales</taxon>
        <taxon>Beutenbergiaceae</taxon>
        <taxon>Serinibacter</taxon>
    </lineage>
</organism>
<dbReference type="InterPro" id="IPR057661">
    <property type="entry name" value="RsdA/BaiN/AoA(So)_Rossmann"/>
</dbReference>
<dbReference type="InterPro" id="IPR022460">
    <property type="entry name" value="Flavoprotein_PP4765"/>
</dbReference>
<sequence length="439" mass="45742">MPLPSPPATATVVGGGPAGLIAAEVLAGAGLAVTVLDRMPSVGRKLLIAGHGGLNITHSEPLPGFVQRYGSAAPRIAPMLEAFSPEDLRAWCEDLGEPTFVGSSRRVFPQSFRANKLHRAWLARLAELGVEIRTRHRWTGWAEDAGPDGGDGVSRGGTATRARAVRATAADGVEHVLDSDVVVLALGGGSWPQLGSDGSWTDLLRKRGLAVTALRPANVGVRVPWTPLYAERFAGVPLKHLALTVRGAGAPAVPGDAMITAEGLEGGPVYAVGAAIRRALDADGRCVVELDLRPDLTVAELEARLRRRRPKDSTSSWLRRSVGLDPASVGLLREATAGAIPGDAGAVAALVKAVPVETRGTMPLAKAISSAGGLAWTEVDDALMLRTLPGTFVAGEMLDWEAPTGGYLLQASYSSGVVAARGALAWLGRRETPRGRVGE</sequence>
<dbReference type="OrthoDB" id="5288829at2"/>
<dbReference type="Gene3D" id="3.50.50.60">
    <property type="entry name" value="FAD/NAD(P)-binding domain"/>
    <property type="match status" value="1"/>
</dbReference>
<dbReference type="InterPro" id="IPR023166">
    <property type="entry name" value="BaiN-like_dom_sf"/>
</dbReference>